<feature type="chain" id="PRO_5039340043" description="Lipoprotein" evidence="1">
    <location>
        <begin position="28"/>
        <end position="323"/>
    </location>
</feature>
<proteinExistence type="predicted"/>
<reference evidence="3" key="1">
    <citation type="submission" date="2014-07" db="EMBL/GenBank/DDBJ databases">
        <title>Genome sequencing of plant-pathogenic Streptomyces species.</title>
        <authorList>
            <person name="Harrison J."/>
            <person name="Sapp M."/>
            <person name="Thwaites R."/>
            <person name="Studholme D.J."/>
        </authorList>
    </citation>
    <scope>NUCLEOTIDE SEQUENCE [LARGE SCALE GENOMIC DNA]</scope>
    <source>
        <strain evidence="3">NCPPB 4445</strain>
    </source>
</reference>
<dbReference type="Gene3D" id="2.50.20.20">
    <property type="match status" value="1"/>
</dbReference>
<gene>
    <name evidence="2" type="ORF">IQ63_27175</name>
</gene>
<dbReference type="AlphaFoldDB" id="A0A0L0JYB6"/>
<feature type="signal peptide" evidence="1">
    <location>
        <begin position="1"/>
        <end position="27"/>
    </location>
</feature>
<dbReference type="EMBL" id="JPPY01000161">
    <property type="protein sequence ID" value="KND30792.1"/>
    <property type="molecule type" value="Genomic_DNA"/>
</dbReference>
<dbReference type="Proteomes" id="UP000037151">
    <property type="component" value="Unassembled WGS sequence"/>
</dbReference>
<dbReference type="SUPFAM" id="SSF89392">
    <property type="entry name" value="Prokaryotic lipoproteins and lipoprotein localization factors"/>
    <property type="match status" value="1"/>
</dbReference>
<dbReference type="RefSeq" id="WP_050372968.1">
    <property type="nucleotide sequence ID" value="NZ_KQ257828.1"/>
</dbReference>
<dbReference type="OrthoDB" id="3369896at2"/>
<name>A0A0L0JYB6_9ACTN</name>
<evidence type="ECO:0000313" key="3">
    <source>
        <dbReference type="Proteomes" id="UP000037151"/>
    </source>
</evidence>
<evidence type="ECO:0008006" key="4">
    <source>
        <dbReference type="Google" id="ProtNLM"/>
    </source>
</evidence>
<evidence type="ECO:0000313" key="2">
    <source>
        <dbReference type="EMBL" id="KND30792.1"/>
    </source>
</evidence>
<dbReference type="InterPro" id="IPR029046">
    <property type="entry name" value="LolA/LolB/LppX"/>
</dbReference>
<dbReference type="PATRIC" id="fig|42234.21.peg.5601"/>
<protein>
    <recommendedName>
        <fullName evidence="4">Lipoprotein</fullName>
    </recommendedName>
</protein>
<organism evidence="2 3">
    <name type="scientific">Streptomyces acidiscabies</name>
    <dbReference type="NCBI Taxonomy" id="42234"/>
    <lineage>
        <taxon>Bacteria</taxon>
        <taxon>Bacillati</taxon>
        <taxon>Actinomycetota</taxon>
        <taxon>Actinomycetes</taxon>
        <taxon>Kitasatosporales</taxon>
        <taxon>Streptomycetaceae</taxon>
        <taxon>Streptomyces</taxon>
    </lineage>
</organism>
<accession>A0A0L0JYB6</accession>
<sequence length="323" mass="34574">MWGVLVNVRKKTAAAGVTALVLTGAVACGNASDTVERTAAQALMASFEKTSEAKSAKVSMTMSMPKAMEGGGDTTMTGVMGWDPTVLDVTMKSDSLTDEPGAPESVRMIMANNVMYMDMGASPDIAEMTDGKRWMKLDMMAAAKASGDKALQKQTTAGLENMNQSPVDQLALLLESPNIKHIGSEKIDGVEAEHYKGLLTVKEMMASNKSLDVLDSADRDKLLKGIEKSGFTGYDTDVWVNKDDLPVRMDVVMDHPDGALKMSMKLSDYGAQAKVTPPAAKDTFDLMDMFKNLGDKLKGLDKDLEGLDAGDLDLQGLENTPAT</sequence>
<keyword evidence="1" id="KW-0732">Signal</keyword>
<comment type="caution">
    <text evidence="2">The sequence shown here is derived from an EMBL/GenBank/DDBJ whole genome shotgun (WGS) entry which is preliminary data.</text>
</comment>
<evidence type="ECO:0000256" key="1">
    <source>
        <dbReference type="SAM" id="SignalP"/>
    </source>
</evidence>